<dbReference type="InParanoid" id="A0A6J2YMN6"/>
<dbReference type="PROSITE" id="PS50960">
    <property type="entry name" value="HTH_PSQ"/>
    <property type="match status" value="1"/>
</dbReference>
<dbReference type="Pfam" id="PF04218">
    <property type="entry name" value="CENP-B_N"/>
    <property type="match status" value="1"/>
</dbReference>
<evidence type="ECO:0000259" key="3">
    <source>
        <dbReference type="PROSITE" id="PS50960"/>
    </source>
</evidence>
<dbReference type="RefSeq" id="XP_030764672.1">
    <property type="nucleotide sequence ID" value="XM_030908812.1"/>
</dbReference>
<dbReference type="GeneID" id="115888923"/>
<dbReference type="KEGG" id="soy:115888923"/>
<dbReference type="AlphaFoldDB" id="A0A6J2YMN6"/>
<dbReference type="InterPro" id="IPR009057">
    <property type="entry name" value="Homeodomain-like_sf"/>
</dbReference>
<feature type="domain" description="HTH psq-type" evidence="3">
    <location>
        <begin position="1"/>
        <end position="52"/>
    </location>
</feature>
<organism evidence="4 5">
    <name type="scientific">Sitophilus oryzae</name>
    <name type="common">Rice weevil</name>
    <name type="synonym">Curculio oryzae</name>
    <dbReference type="NCBI Taxonomy" id="7048"/>
    <lineage>
        <taxon>Eukaryota</taxon>
        <taxon>Metazoa</taxon>
        <taxon>Ecdysozoa</taxon>
        <taxon>Arthropoda</taxon>
        <taxon>Hexapoda</taxon>
        <taxon>Insecta</taxon>
        <taxon>Pterygota</taxon>
        <taxon>Neoptera</taxon>
        <taxon>Endopterygota</taxon>
        <taxon>Coleoptera</taxon>
        <taxon>Polyphaga</taxon>
        <taxon>Cucujiformia</taxon>
        <taxon>Curculionidae</taxon>
        <taxon>Dryophthorinae</taxon>
        <taxon>Sitophilus</taxon>
    </lineage>
</organism>
<sequence length="328" mass="37183">MAPTIKPALRSLDEKINAIQMVKSGKTKASVARQIGVPESTLRGWCKNQVRIFTQAINNCGLSTDGRLRQEEVLSPKSYESSSSSSDTHMFSSSISSQRSVSYFSGTEEFEDQPLDLSTNAAKSREPFTFGKNLVPDILGSRDIRRLEKWYSSGEEADTSNVTSKFFDENQPPSFFDWYRAPFCTSGNNNADLAAWQEALVRRMYAGRQNQHQSYEEWCEAAFSTSSSNADVTTTPKEPIIQLYRYFWKWYATLLSNSKIDGANVYDNISVISDPEVNISKREAIRHGERFLTWLKVCGKDTVTTDEFFALHDLLEHLKNKNILVVNQ</sequence>
<keyword evidence="2" id="KW-0238">DNA-binding</keyword>
<dbReference type="InterPro" id="IPR036388">
    <property type="entry name" value="WH-like_DNA-bd_sf"/>
</dbReference>
<dbReference type="Gene3D" id="1.10.10.10">
    <property type="entry name" value="Winged helix-like DNA-binding domain superfamily/Winged helix DNA-binding domain"/>
    <property type="match status" value="1"/>
</dbReference>
<gene>
    <name evidence="5" type="primary">LOC115888923</name>
</gene>
<dbReference type="OrthoDB" id="6624814at2759"/>
<keyword evidence="4" id="KW-1185">Reference proteome</keyword>
<name>A0A6J2YMN6_SITOR</name>
<reference evidence="5" key="1">
    <citation type="submission" date="2025-08" db="UniProtKB">
        <authorList>
            <consortium name="RefSeq"/>
        </authorList>
    </citation>
    <scope>IDENTIFICATION</scope>
    <source>
        <tissue evidence="5">Gonads</tissue>
    </source>
</reference>
<evidence type="ECO:0000313" key="5">
    <source>
        <dbReference type="RefSeq" id="XP_030764672.1"/>
    </source>
</evidence>
<proteinExistence type="predicted"/>
<dbReference type="InterPro" id="IPR007889">
    <property type="entry name" value="HTH_Psq"/>
</dbReference>
<dbReference type="SUPFAM" id="SSF46689">
    <property type="entry name" value="Homeodomain-like"/>
    <property type="match status" value="1"/>
</dbReference>
<keyword evidence="2" id="KW-0539">Nucleus</keyword>
<evidence type="ECO:0000256" key="2">
    <source>
        <dbReference type="PROSITE-ProRule" id="PRU00320"/>
    </source>
</evidence>
<evidence type="ECO:0000256" key="1">
    <source>
        <dbReference type="ARBA" id="ARBA00004123"/>
    </source>
</evidence>
<dbReference type="GO" id="GO:0005634">
    <property type="term" value="C:nucleus"/>
    <property type="evidence" value="ECO:0007669"/>
    <property type="project" value="UniProtKB-SubCell"/>
</dbReference>
<accession>A0A6J2YMN6</accession>
<protein>
    <submittedName>
        <fullName evidence="5">Uncharacterized protein LOC115888923</fullName>
    </submittedName>
</protein>
<comment type="subcellular location">
    <subcellularLocation>
        <location evidence="1 2">Nucleus</location>
    </subcellularLocation>
</comment>
<evidence type="ECO:0000313" key="4">
    <source>
        <dbReference type="Proteomes" id="UP000504635"/>
    </source>
</evidence>
<dbReference type="GO" id="GO:0003677">
    <property type="term" value="F:DNA binding"/>
    <property type="evidence" value="ECO:0007669"/>
    <property type="project" value="UniProtKB-UniRule"/>
</dbReference>
<feature type="DNA-binding region" description="H-T-H motif" evidence="2">
    <location>
        <begin position="28"/>
        <end position="48"/>
    </location>
</feature>
<dbReference type="Proteomes" id="UP000504635">
    <property type="component" value="Unplaced"/>
</dbReference>